<comment type="caution">
    <text evidence="1">The sequence shown here is derived from an EMBL/GenBank/DDBJ whole genome shotgun (WGS) entry which is preliminary data.</text>
</comment>
<dbReference type="EMBL" id="LODT01000037">
    <property type="protein sequence ID" value="KYQ90298.1"/>
    <property type="molecule type" value="Genomic_DNA"/>
</dbReference>
<dbReference type="AlphaFoldDB" id="A0A151Z8P9"/>
<dbReference type="Proteomes" id="UP000076078">
    <property type="component" value="Unassembled WGS sequence"/>
</dbReference>
<accession>A0A151Z8P9</accession>
<protein>
    <submittedName>
        <fullName evidence="1">Uncharacterized protein</fullName>
    </submittedName>
</protein>
<dbReference type="InParanoid" id="A0A151Z8P9"/>
<gene>
    <name evidence="1" type="ORF">DLAC_08901</name>
</gene>
<organism evidence="1 2">
    <name type="scientific">Tieghemostelium lacteum</name>
    <name type="common">Slime mold</name>
    <name type="synonym">Dictyostelium lacteum</name>
    <dbReference type="NCBI Taxonomy" id="361077"/>
    <lineage>
        <taxon>Eukaryota</taxon>
        <taxon>Amoebozoa</taxon>
        <taxon>Evosea</taxon>
        <taxon>Eumycetozoa</taxon>
        <taxon>Dictyostelia</taxon>
        <taxon>Dictyosteliales</taxon>
        <taxon>Raperosteliaceae</taxon>
        <taxon>Tieghemostelium</taxon>
    </lineage>
</organism>
<evidence type="ECO:0000313" key="1">
    <source>
        <dbReference type="EMBL" id="KYQ90298.1"/>
    </source>
</evidence>
<evidence type="ECO:0000313" key="2">
    <source>
        <dbReference type="Proteomes" id="UP000076078"/>
    </source>
</evidence>
<sequence>MTIFQHHIYIKIINQLSDIIPSTDPCTFKLIEKITTISREWNEKVVPFVKIYLDLQIYDIDTLKRLKLLLNRKVTGYSFYISPQIEDSEIEETFSDLKEPPYKWEMSRLAFDISKSNTITNRWNIAQKYFRFDTLSLNAFNSDNVQLPPWSMFSGIENLELYSQTISANDLAIAIKTFSLKSLFMYQVKLSGSTDTSLLFKILGENTTLTNFSMYFCNFKMSKQLVRDLLNSNKTLTTFSIDSHSIESGQLDSTDEITNNTVSSIFVDTHSDDILKAWKGPNCLSHISIKELQNHYIKSIEMYYKSLNRVSIHSAQTKQILIDLVHLNHPFSILQLKSGCLNAVNIDFITAIKSNNHLKELEFAFTAPVLVILQFLKLQHPTIHRFATSYVTNTENLLQQLSSDLIANQYITDFSLKSLNHTITPLKSKQDFGILLNILQQNNRILSFSFLALDLKLEKDSEQYLSIKNLIQQNPLIFNLQISFNPSKSFQNLLTEHLISSEYN</sequence>
<reference evidence="1 2" key="1">
    <citation type="submission" date="2015-12" db="EMBL/GenBank/DDBJ databases">
        <title>Dictyostelia acquired genes for synthesis and detection of signals that induce cell-type specialization by lateral gene transfer from prokaryotes.</title>
        <authorList>
            <person name="Gloeckner G."/>
            <person name="Schaap P."/>
        </authorList>
    </citation>
    <scope>NUCLEOTIDE SEQUENCE [LARGE SCALE GENOMIC DNA]</scope>
    <source>
        <strain evidence="1 2">TK</strain>
    </source>
</reference>
<keyword evidence="2" id="KW-1185">Reference proteome</keyword>
<proteinExistence type="predicted"/>
<name>A0A151Z8P9_TIELA</name>